<name>A0A7J7UJI5_RHIFE</name>
<evidence type="ECO:0000313" key="2">
    <source>
        <dbReference type="EMBL" id="KAF6313049.1"/>
    </source>
</evidence>
<protein>
    <recommendedName>
        <fullName evidence="1">Endonuclease/exonuclease/phosphatase domain-containing protein</fullName>
    </recommendedName>
</protein>
<accession>A0A7J7UJI5</accession>
<proteinExistence type="predicted"/>
<comment type="caution">
    <text evidence="2">The sequence shown here is derived from an EMBL/GenBank/DDBJ whole genome shotgun (WGS) entry which is preliminary data.</text>
</comment>
<evidence type="ECO:0000313" key="3">
    <source>
        <dbReference type="Proteomes" id="UP000585614"/>
    </source>
</evidence>
<dbReference type="SUPFAM" id="SSF56219">
    <property type="entry name" value="DNase I-like"/>
    <property type="match status" value="1"/>
</dbReference>
<dbReference type="Gene3D" id="3.60.10.10">
    <property type="entry name" value="Endonuclease/exonuclease/phosphatase"/>
    <property type="match status" value="1"/>
</dbReference>
<dbReference type="Proteomes" id="UP000585614">
    <property type="component" value="Unassembled WGS sequence"/>
</dbReference>
<reference evidence="2 3" key="1">
    <citation type="journal article" date="2020" name="Nature">
        <title>Six reference-quality genomes reveal evolution of bat adaptations.</title>
        <authorList>
            <person name="Jebb D."/>
            <person name="Huang Z."/>
            <person name="Pippel M."/>
            <person name="Hughes G.M."/>
            <person name="Lavrichenko K."/>
            <person name="Devanna P."/>
            <person name="Winkler S."/>
            <person name="Jermiin L.S."/>
            <person name="Skirmuntt E.C."/>
            <person name="Katzourakis A."/>
            <person name="Burkitt-Gray L."/>
            <person name="Ray D.A."/>
            <person name="Sullivan K.A.M."/>
            <person name="Roscito J.G."/>
            <person name="Kirilenko B.M."/>
            <person name="Davalos L.M."/>
            <person name="Corthals A.P."/>
            <person name="Power M.L."/>
            <person name="Jones G."/>
            <person name="Ransome R.D."/>
            <person name="Dechmann D.K.N."/>
            <person name="Locatelli A.G."/>
            <person name="Puechmaille S.J."/>
            <person name="Fedrigo O."/>
            <person name="Jarvis E.D."/>
            <person name="Hiller M."/>
            <person name="Vernes S.C."/>
            <person name="Myers E.W."/>
            <person name="Teeling E.C."/>
        </authorList>
    </citation>
    <scope>NUCLEOTIDE SEQUENCE [LARGE SCALE GENOMIC DNA]</scope>
    <source>
        <strain evidence="2">MRhiFer1</strain>
        <tissue evidence="2">Lung</tissue>
    </source>
</reference>
<gene>
    <name evidence="2" type="ORF">mRhiFer1_008574</name>
</gene>
<organism evidence="2 3">
    <name type="scientific">Rhinolophus ferrumequinum</name>
    <name type="common">Greater horseshoe bat</name>
    <dbReference type="NCBI Taxonomy" id="59479"/>
    <lineage>
        <taxon>Eukaryota</taxon>
        <taxon>Metazoa</taxon>
        <taxon>Chordata</taxon>
        <taxon>Craniata</taxon>
        <taxon>Vertebrata</taxon>
        <taxon>Euteleostomi</taxon>
        <taxon>Mammalia</taxon>
        <taxon>Eutheria</taxon>
        <taxon>Laurasiatheria</taxon>
        <taxon>Chiroptera</taxon>
        <taxon>Yinpterochiroptera</taxon>
        <taxon>Rhinolophoidea</taxon>
        <taxon>Rhinolophidae</taxon>
        <taxon>Rhinolophinae</taxon>
        <taxon>Rhinolophus</taxon>
    </lineage>
</organism>
<dbReference type="InterPro" id="IPR005135">
    <property type="entry name" value="Endo/exonuclease/phosphatase"/>
</dbReference>
<dbReference type="AlphaFoldDB" id="A0A7J7UJI5"/>
<feature type="domain" description="Endonuclease/exonuclease/phosphatase" evidence="1">
    <location>
        <begin position="20"/>
        <end position="132"/>
    </location>
</feature>
<evidence type="ECO:0000259" key="1">
    <source>
        <dbReference type="Pfam" id="PF03372"/>
    </source>
</evidence>
<dbReference type="PANTHER" id="PTHR19446">
    <property type="entry name" value="REVERSE TRANSCRIPTASES"/>
    <property type="match status" value="1"/>
</dbReference>
<dbReference type="GO" id="GO:0003824">
    <property type="term" value="F:catalytic activity"/>
    <property type="evidence" value="ECO:0007669"/>
    <property type="project" value="InterPro"/>
</dbReference>
<dbReference type="Pfam" id="PF03372">
    <property type="entry name" value="Exo_endo_phos"/>
    <property type="match status" value="1"/>
</dbReference>
<dbReference type="InterPro" id="IPR036691">
    <property type="entry name" value="Endo/exonu/phosph_ase_sf"/>
</dbReference>
<dbReference type="EMBL" id="JACAGC010000016">
    <property type="protein sequence ID" value="KAF6313049.1"/>
    <property type="molecule type" value="Genomic_DNA"/>
</dbReference>
<sequence>MVKGTIQQEDITVINIYAPNQGALKYTKQLLTELKGEIDQNTIILGDLNTSLTAMDRSSKRKINNEIAARNDTLDEMDIIDIYRALHPKTSDYTFFSSVHGTFSRIDHILGHKISLSKFKKIEIIPSIFSDHKALKLDINCKRKAGKTTNTWRLSNILLKNDQVKEEIRGEIKRYIETNENENTSYQNFGDTVKAVLRGQFISL</sequence>